<dbReference type="GO" id="GO:0008855">
    <property type="term" value="F:exodeoxyribonuclease VII activity"/>
    <property type="evidence" value="ECO:0007669"/>
    <property type="project" value="UniProtKB-UniRule"/>
</dbReference>
<dbReference type="InterPro" id="IPR037004">
    <property type="entry name" value="Exonuc_VII_ssu_sf"/>
</dbReference>
<dbReference type="PANTHER" id="PTHR34137">
    <property type="entry name" value="EXODEOXYRIBONUCLEASE 7 SMALL SUBUNIT"/>
    <property type="match status" value="1"/>
</dbReference>
<dbReference type="SUPFAM" id="SSF116842">
    <property type="entry name" value="XseB-like"/>
    <property type="match status" value="1"/>
</dbReference>
<dbReference type="Gene3D" id="1.10.287.1040">
    <property type="entry name" value="Exonuclease VII, small subunit"/>
    <property type="match status" value="1"/>
</dbReference>
<feature type="compositionally biased region" description="Low complexity" evidence="7">
    <location>
        <begin position="17"/>
        <end position="32"/>
    </location>
</feature>
<comment type="subcellular location">
    <subcellularLocation>
        <location evidence="6">Cytoplasm</location>
    </subcellularLocation>
</comment>
<dbReference type="PANTHER" id="PTHR34137:SF1">
    <property type="entry name" value="EXODEOXYRIBONUCLEASE 7 SMALL SUBUNIT"/>
    <property type="match status" value="1"/>
</dbReference>
<evidence type="ECO:0000256" key="1">
    <source>
        <dbReference type="ARBA" id="ARBA00009998"/>
    </source>
</evidence>
<comment type="catalytic activity">
    <reaction evidence="6">
        <text>Exonucleolytic cleavage in either 5'- to 3'- or 3'- to 5'-direction to yield nucleoside 5'-phosphates.</text>
        <dbReference type="EC" id="3.1.11.6"/>
    </reaction>
</comment>
<evidence type="ECO:0000313" key="9">
    <source>
        <dbReference type="Proteomes" id="UP000246483"/>
    </source>
</evidence>
<comment type="subunit">
    <text evidence="6">Heterooligomer composed of large and small subunits.</text>
</comment>
<name>A0A317RGB6_9BURK</name>
<dbReference type="EMBL" id="QGUB01000001">
    <property type="protein sequence ID" value="PWW48801.1"/>
    <property type="molecule type" value="Genomic_DNA"/>
</dbReference>
<keyword evidence="5 6" id="KW-0269">Exonuclease</keyword>
<accession>A0A317RGB6</accession>
<comment type="similarity">
    <text evidence="1 6">Belongs to the XseB family.</text>
</comment>
<evidence type="ECO:0000256" key="5">
    <source>
        <dbReference type="ARBA" id="ARBA00022839"/>
    </source>
</evidence>
<keyword evidence="9" id="KW-1185">Reference proteome</keyword>
<proteinExistence type="inferred from homology"/>
<evidence type="ECO:0000256" key="2">
    <source>
        <dbReference type="ARBA" id="ARBA00022490"/>
    </source>
</evidence>
<evidence type="ECO:0000256" key="7">
    <source>
        <dbReference type="SAM" id="MobiDB-lite"/>
    </source>
</evidence>
<keyword evidence="4 6" id="KW-0378">Hydrolase</keyword>
<feature type="region of interest" description="Disordered" evidence="7">
    <location>
        <begin position="1"/>
        <end position="32"/>
    </location>
</feature>
<dbReference type="GO" id="GO:0005829">
    <property type="term" value="C:cytosol"/>
    <property type="evidence" value="ECO:0007669"/>
    <property type="project" value="TreeGrafter"/>
</dbReference>
<dbReference type="InterPro" id="IPR003761">
    <property type="entry name" value="Exonuc_VII_S"/>
</dbReference>
<dbReference type="AlphaFoldDB" id="A0A317RGB6"/>
<reference evidence="8 9" key="1">
    <citation type="submission" date="2018-05" db="EMBL/GenBank/DDBJ databases">
        <title>Genomic Encyclopedia of Type Strains, Phase IV (KMG-IV): sequencing the most valuable type-strain genomes for metagenomic binning, comparative biology and taxonomic classification.</title>
        <authorList>
            <person name="Goeker M."/>
        </authorList>
    </citation>
    <scope>NUCLEOTIDE SEQUENCE [LARGE SCALE GENOMIC DNA]</scope>
    <source>
        <strain evidence="8 9">DSM 26006</strain>
    </source>
</reference>
<sequence>MGRFDPRPCRRPPTDMPQAAAPSPTPSEPASYEAALQELEQLVARIESGQLPLDHMLVGYQRGAWLLEFCRARLEAVQEQIKVLDEGILQPWNEP</sequence>
<dbReference type="NCBIfam" id="TIGR01280">
    <property type="entry name" value="xseB"/>
    <property type="match status" value="1"/>
</dbReference>
<organism evidence="8 9">
    <name type="scientific">Melaminivora alkalimesophila</name>
    <dbReference type="NCBI Taxonomy" id="1165852"/>
    <lineage>
        <taxon>Bacteria</taxon>
        <taxon>Pseudomonadati</taxon>
        <taxon>Pseudomonadota</taxon>
        <taxon>Betaproteobacteria</taxon>
        <taxon>Burkholderiales</taxon>
        <taxon>Comamonadaceae</taxon>
        <taxon>Melaminivora</taxon>
    </lineage>
</organism>
<keyword evidence="2 6" id="KW-0963">Cytoplasm</keyword>
<dbReference type="HAMAP" id="MF_00337">
    <property type="entry name" value="Exonuc_7_S"/>
    <property type="match status" value="1"/>
</dbReference>
<dbReference type="GO" id="GO:0006308">
    <property type="term" value="P:DNA catabolic process"/>
    <property type="evidence" value="ECO:0007669"/>
    <property type="project" value="UniProtKB-UniRule"/>
</dbReference>
<protein>
    <recommendedName>
        <fullName evidence="6">Exodeoxyribonuclease 7 small subunit</fullName>
        <ecNumber evidence="6">3.1.11.6</ecNumber>
    </recommendedName>
    <alternativeName>
        <fullName evidence="6">Exodeoxyribonuclease VII small subunit</fullName>
        <shortName evidence="6">Exonuclease VII small subunit</shortName>
    </alternativeName>
</protein>
<keyword evidence="3 6" id="KW-0540">Nuclease</keyword>
<dbReference type="Pfam" id="PF02609">
    <property type="entry name" value="Exonuc_VII_S"/>
    <property type="match status" value="1"/>
</dbReference>
<evidence type="ECO:0000256" key="6">
    <source>
        <dbReference type="HAMAP-Rule" id="MF_00337"/>
    </source>
</evidence>
<comment type="function">
    <text evidence="6">Bidirectionally degrades single-stranded DNA into large acid-insoluble oligonucleotides, which are then degraded further into small acid-soluble oligonucleotides.</text>
</comment>
<evidence type="ECO:0000313" key="8">
    <source>
        <dbReference type="EMBL" id="PWW48801.1"/>
    </source>
</evidence>
<gene>
    <name evidence="6" type="primary">xseB</name>
    <name evidence="8" type="ORF">DFR36_101310</name>
</gene>
<dbReference type="GO" id="GO:0009318">
    <property type="term" value="C:exodeoxyribonuclease VII complex"/>
    <property type="evidence" value="ECO:0007669"/>
    <property type="project" value="UniProtKB-UniRule"/>
</dbReference>
<dbReference type="Proteomes" id="UP000246483">
    <property type="component" value="Unassembled WGS sequence"/>
</dbReference>
<dbReference type="EC" id="3.1.11.6" evidence="6"/>
<evidence type="ECO:0000256" key="3">
    <source>
        <dbReference type="ARBA" id="ARBA00022722"/>
    </source>
</evidence>
<comment type="caution">
    <text evidence="8">The sequence shown here is derived from an EMBL/GenBank/DDBJ whole genome shotgun (WGS) entry which is preliminary data.</text>
</comment>
<evidence type="ECO:0000256" key="4">
    <source>
        <dbReference type="ARBA" id="ARBA00022801"/>
    </source>
</evidence>